<dbReference type="OrthoDB" id="2192946at2759"/>
<gene>
    <name evidence="1" type="ORF">M153_5580002310</name>
</gene>
<sequence length="549" mass="64995">MFNFSESVFFKKITGQTIKSAENDDIVEKRVLNDIYFFLCGLNTESLRYEEGTDTFLSLGYHNSNILKEIQKVNLQIRTFEKFIYDNEYSDDNLRRIFSTELENKVNEFYNFIVEIKEKIASIEEFLVAISFYMDLFDEIDRILQIFTDIKGDMIINVIKERMDKMVQFETFYQQIIARFSIDINQRIVEFTSKGAVSNTFFMIRERTSFEFKEKFFRDKFQINTQFIPFYIDDCRPILESGLYSVIIQELVNSGHLSNNLNESDEISDDLLKFENIKQLIAVIKDQRNKKYEIINKIYQEHLQKDFELIKKYMFLLDQTLLSDIFADLRENIYRSHPKNIAKINRAVECPNIQFFISKSTLMNTMSKILNIEEDLNLDENLGVIDGLSVKYCPDGLMKMLFSEKNIHEFELIFRMLFTIQIINYSILRKNRTQFNGILLILNNNLLSAFYSNKIMKESLTVPTNDLNSFMNGVNKLIKTSLRDLYLTSYSVFKILSKYFVLCFRYIKYDKEDLKTLNKIIAELSEEIDNENHNVFLSNLLFSIKSSIQ</sequence>
<name>A0A0R0M4L6_9MICR</name>
<accession>A0A0R0M4L6</accession>
<organism evidence="1 2">
    <name type="scientific">Pseudoloma neurophilia</name>
    <dbReference type="NCBI Taxonomy" id="146866"/>
    <lineage>
        <taxon>Eukaryota</taxon>
        <taxon>Fungi</taxon>
        <taxon>Fungi incertae sedis</taxon>
        <taxon>Microsporidia</taxon>
        <taxon>Pseudoloma</taxon>
    </lineage>
</organism>
<proteinExistence type="predicted"/>
<protein>
    <submittedName>
        <fullName evidence="1">Putative Spc97/Spc98 protein</fullName>
    </submittedName>
</protein>
<keyword evidence="2" id="KW-1185">Reference proteome</keyword>
<dbReference type="Proteomes" id="UP000051530">
    <property type="component" value="Unassembled WGS sequence"/>
</dbReference>
<reference evidence="1 2" key="1">
    <citation type="submission" date="2015-07" db="EMBL/GenBank/DDBJ databases">
        <title>The genome of Pseudoloma neurophilia, a relevant intracellular parasite of the zebrafish.</title>
        <authorList>
            <person name="Ndikumana S."/>
            <person name="Pelin A."/>
            <person name="Sanders J."/>
            <person name="Corradi N."/>
        </authorList>
    </citation>
    <scope>NUCLEOTIDE SEQUENCE [LARGE SCALE GENOMIC DNA]</scope>
    <source>
        <strain evidence="1 2">MK1</strain>
    </source>
</reference>
<dbReference type="AlphaFoldDB" id="A0A0R0M4L6"/>
<evidence type="ECO:0000313" key="1">
    <source>
        <dbReference type="EMBL" id="KRH93808.1"/>
    </source>
</evidence>
<comment type="caution">
    <text evidence="1">The sequence shown here is derived from an EMBL/GenBank/DDBJ whole genome shotgun (WGS) entry which is preliminary data.</text>
</comment>
<dbReference type="EMBL" id="LGUB01000209">
    <property type="protein sequence ID" value="KRH93808.1"/>
    <property type="molecule type" value="Genomic_DNA"/>
</dbReference>
<evidence type="ECO:0000313" key="2">
    <source>
        <dbReference type="Proteomes" id="UP000051530"/>
    </source>
</evidence>
<dbReference type="VEuPathDB" id="MicrosporidiaDB:M153_5580002310"/>